<reference evidence="3" key="3">
    <citation type="submission" date="2015-06" db="UniProtKB">
        <authorList>
            <consortium name="EnsemblMetazoa"/>
        </authorList>
    </citation>
    <scope>IDENTIFICATION</scope>
</reference>
<evidence type="ECO:0000256" key="1">
    <source>
        <dbReference type="SAM" id="MobiDB-lite"/>
    </source>
</evidence>
<dbReference type="GeneID" id="20204656"/>
<dbReference type="InParanoid" id="T1F757"/>
<name>T1F757_HELRO</name>
<proteinExistence type="predicted"/>
<dbReference type="Proteomes" id="UP000015101">
    <property type="component" value="Unassembled WGS sequence"/>
</dbReference>
<dbReference type="CTD" id="20204656"/>
<protein>
    <submittedName>
        <fullName evidence="2 3">Uncharacterized protein</fullName>
    </submittedName>
</protein>
<gene>
    <name evidence="3" type="primary">20204656</name>
    <name evidence="2" type="ORF">HELRODRAFT_173718</name>
</gene>
<dbReference type="RefSeq" id="XP_009018571.1">
    <property type="nucleotide sequence ID" value="XM_009020323.1"/>
</dbReference>
<keyword evidence="4" id="KW-1185">Reference proteome</keyword>
<dbReference type="KEGG" id="hro:HELRODRAFT_173718"/>
<reference evidence="2 4" key="2">
    <citation type="journal article" date="2013" name="Nature">
        <title>Insights into bilaterian evolution from three spiralian genomes.</title>
        <authorList>
            <person name="Simakov O."/>
            <person name="Marletaz F."/>
            <person name="Cho S.J."/>
            <person name="Edsinger-Gonzales E."/>
            <person name="Havlak P."/>
            <person name="Hellsten U."/>
            <person name="Kuo D.H."/>
            <person name="Larsson T."/>
            <person name="Lv J."/>
            <person name="Arendt D."/>
            <person name="Savage R."/>
            <person name="Osoegawa K."/>
            <person name="de Jong P."/>
            <person name="Grimwood J."/>
            <person name="Chapman J.A."/>
            <person name="Shapiro H."/>
            <person name="Aerts A."/>
            <person name="Otillar R.P."/>
            <person name="Terry A.Y."/>
            <person name="Boore J.L."/>
            <person name="Grigoriev I.V."/>
            <person name="Lindberg D.R."/>
            <person name="Seaver E.C."/>
            <person name="Weisblat D.A."/>
            <person name="Putnam N.H."/>
            <person name="Rokhsar D.S."/>
        </authorList>
    </citation>
    <scope>NUCLEOTIDE SEQUENCE</scope>
</reference>
<feature type="compositionally biased region" description="Low complexity" evidence="1">
    <location>
        <begin position="265"/>
        <end position="282"/>
    </location>
</feature>
<accession>T1F757</accession>
<evidence type="ECO:0000313" key="3">
    <source>
        <dbReference type="EnsemblMetazoa" id="HelroP173718"/>
    </source>
</evidence>
<evidence type="ECO:0000313" key="4">
    <source>
        <dbReference type="Proteomes" id="UP000015101"/>
    </source>
</evidence>
<feature type="region of interest" description="Disordered" evidence="1">
    <location>
        <begin position="263"/>
        <end position="287"/>
    </location>
</feature>
<evidence type="ECO:0000313" key="2">
    <source>
        <dbReference type="EMBL" id="ESO03423.1"/>
    </source>
</evidence>
<reference evidence="4" key="1">
    <citation type="submission" date="2012-12" db="EMBL/GenBank/DDBJ databases">
        <authorList>
            <person name="Hellsten U."/>
            <person name="Grimwood J."/>
            <person name="Chapman J.A."/>
            <person name="Shapiro H."/>
            <person name="Aerts A."/>
            <person name="Otillar R.P."/>
            <person name="Terry A.Y."/>
            <person name="Boore J.L."/>
            <person name="Simakov O."/>
            <person name="Marletaz F."/>
            <person name="Cho S.-J."/>
            <person name="Edsinger-Gonzales E."/>
            <person name="Havlak P."/>
            <person name="Kuo D.-H."/>
            <person name="Larsson T."/>
            <person name="Lv J."/>
            <person name="Arendt D."/>
            <person name="Savage R."/>
            <person name="Osoegawa K."/>
            <person name="de Jong P."/>
            <person name="Lindberg D.R."/>
            <person name="Seaver E.C."/>
            <person name="Weisblat D.A."/>
            <person name="Putnam N.H."/>
            <person name="Grigoriev I.V."/>
            <person name="Rokhsar D.S."/>
        </authorList>
    </citation>
    <scope>NUCLEOTIDE SEQUENCE</scope>
</reference>
<dbReference type="EMBL" id="KB096633">
    <property type="protein sequence ID" value="ESO03423.1"/>
    <property type="molecule type" value="Genomic_DNA"/>
</dbReference>
<sequence length="384" mass="44905">MLKYDEWSNNFNSIVEETRTNLNKIKTNNFKESLNDKSSIQLQSHENVSNLERLQKNLSAINSIEIFKPKVSSFYNYNEFRNVLSFLVQSQRNGIKYIQMENFIKKFNQNADYENQVDEFVKIVSDKMNKLEKRNLSLHQKLNDLEVAQKELTIYLNSKAHLTSYQPASMLLHSNWNNPKDIGFPSHNIDDNDLSTRPNFMTPPKIINPENFLRTLANNGVEHDTNYNGYNNNNYTDNNYDYANSAFRPIVNSRNQEIFNVKSKNNNNNSNNNNINNNNNNDFNDDNEYDLSEMNRIKYFDGLRDDCYRTIHSLKLEYERNRRELKALEDEGFHTPSFIHEYLFRIKPKLDTAQSPASPTLSSSLISSPVDWSVNGRLSISDLN</sequence>
<dbReference type="HOGENOM" id="CLU_720190_0_0_1"/>
<organism evidence="3 4">
    <name type="scientific">Helobdella robusta</name>
    <name type="common">Californian leech</name>
    <dbReference type="NCBI Taxonomy" id="6412"/>
    <lineage>
        <taxon>Eukaryota</taxon>
        <taxon>Metazoa</taxon>
        <taxon>Spiralia</taxon>
        <taxon>Lophotrochozoa</taxon>
        <taxon>Annelida</taxon>
        <taxon>Clitellata</taxon>
        <taxon>Hirudinea</taxon>
        <taxon>Rhynchobdellida</taxon>
        <taxon>Glossiphoniidae</taxon>
        <taxon>Helobdella</taxon>
    </lineage>
</organism>
<dbReference type="EMBL" id="AMQM01004686">
    <property type="status" value="NOT_ANNOTATED_CDS"/>
    <property type="molecule type" value="Genomic_DNA"/>
</dbReference>
<dbReference type="EnsemblMetazoa" id="HelroT173718">
    <property type="protein sequence ID" value="HelroP173718"/>
    <property type="gene ID" value="HelroG173718"/>
</dbReference>
<dbReference type="AlphaFoldDB" id="T1F757"/>